<dbReference type="Proteomes" id="UP000095287">
    <property type="component" value="Unplaced"/>
</dbReference>
<protein>
    <submittedName>
        <fullName evidence="2">MIR domain-containing protein</fullName>
    </submittedName>
</protein>
<evidence type="ECO:0000313" key="2">
    <source>
        <dbReference type="WBParaSite" id="L893_g75.t2"/>
    </source>
</evidence>
<sequence length="282" mass="31353">MNPYVTRIQISVVVRCEDVPVGRLQATDCSRGHASDALYCATEQKKQWNLAVCSSNTSASAKGCHRRHLEQKENDALPVEGTDVAENTLASAEDYAIVATLVNGEKFTLSARKQHSETSEQDLYKKAISYSLPCCRFSSHCFMPDQIYIRIPITYAVGESPLPRAQPVTPGSEEDTEIASLYPELNHHTYDCIVFSTDDKVMSPGRIEAYEDKMTTVWSVRLYVKAKPSKTWRKPFLGVNLMVGRSPFVGQDFLFAFRGLPGSCKLSDVFILHAKKVASMAA</sequence>
<organism evidence="1 2">
    <name type="scientific">Steinernema glaseri</name>
    <dbReference type="NCBI Taxonomy" id="37863"/>
    <lineage>
        <taxon>Eukaryota</taxon>
        <taxon>Metazoa</taxon>
        <taxon>Ecdysozoa</taxon>
        <taxon>Nematoda</taxon>
        <taxon>Chromadorea</taxon>
        <taxon>Rhabditida</taxon>
        <taxon>Tylenchina</taxon>
        <taxon>Panagrolaimomorpha</taxon>
        <taxon>Strongyloidoidea</taxon>
        <taxon>Steinernematidae</taxon>
        <taxon>Steinernema</taxon>
    </lineage>
</organism>
<dbReference type="AlphaFoldDB" id="A0A1I8APC5"/>
<name>A0A1I8APC5_9BILA</name>
<keyword evidence="1" id="KW-1185">Reference proteome</keyword>
<accession>A0A1I8APC5</accession>
<evidence type="ECO:0000313" key="1">
    <source>
        <dbReference type="Proteomes" id="UP000095287"/>
    </source>
</evidence>
<reference evidence="2" key="1">
    <citation type="submission" date="2016-11" db="UniProtKB">
        <authorList>
            <consortium name="WormBaseParasite"/>
        </authorList>
    </citation>
    <scope>IDENTIFICATION</scope>
</reference>
<proteinExistence type="predicted"/>
<dbReference type="WBParaSite" id="L893_g75.t2">
    <property type="protein sequence ID" value="L893_g75.t2"/>
    <property type="gene ID" value="L893_g75"/>
</dbReference>